<evidence type="ECO:0000313" key="3">
    <source>
        <dbReference type="Proteomes" id="UP000659630"/>
    </source>
</evidence>
<accession>A0A923L0A1</accession>
<name>A0A923L0A1_9FIRM</name>
<dbReference type="Proteomes" id="UP000659630">
    <property type="component" value="Unassembled WGS sequence"/>
</dbReference>
<protein>
    <recommendedName>
        <fullName evidence="4">HlyD family secretion protein</fullName>
    </recommendedName>
</protein>
<keyword evidence="1" id="KW-1133">Transmembrane helix</keyword>
<evidence type="ECO:0008006" key="4">
    <source>
        <dbReference type="Google" id="ProtNLM"/>
    </source>
</evidence>
<feature type="transmembrane region" description="Helical" evidence="1">
    <location>
        <begin position="7"/>
        <end position="31"/>
    </location>
</feature>
<sequence length="419" mass="44965">MDKRRAVRWAVFLVLLVPVVYLALQLVPLLFRGYETQTAVEATLADAVPARGVAVRTEYPLDHSGGVLGYLVEDGKRVAPGAAVGEIFAGEAQAQSSARAARLSTELAMLEQSQSQGLAGGTDVDQILKQQQQGLFDLLEVIDSGSYEGLTQAKNAVTLAVNRLQAATGAAVDFSARIASLTQERDAALAAAGAVEYLYAPSPGGYFSSMTDGLEQVLTPEALDAMSAAELSALAEAPGGEMTASAGKLIGSYEWYYYCLVEDAAADRFVDDGGPVEVEIDFDYTGAKQIPARVVSVDRDPAGGPAKIKLMCDYINAETVNLRAGTAQISFRRYAGVRIEQSAVHIVTDEDGVQRRGVFVKYGNVVQFKRIDPTFENDQYVIVPAKIQIGSDERSLKNEVLLYDEIITSGKDLYDGKLL</sequence>
<dbReference type="RefSeq" id="WP_186886390.1">
    <property type="nucleotide sequence ID" value="NZ_JACONZ010000001.1"/>
</dbReference>
<keyword evidence="1" id="KW-0812">Transmembrane</keyword>
<evidence type="ECO:0000256" key="1">
    <source>
        <dbReference type="SAM" id="Phobius"/>
    </source>
</evidence>
<gene>
    <name evidence="2" type="ORF">H8S23_00655</name>
</gene>
<reference evidence="2" key="1">
    <citation type="submission" date="2020-08" db="EMBL/GenBank/DDBJ databases">
        <title>Genome public.</title>
        <authorList>
            <person name="Liu C."/>
            <person name="Sun Q."/>
        </authorList>
    </citation>
    <scope>NUCLEOTIDE SEQUENCE</scope>
    <source>
        <strain evidence="2">BX8</strain>
    </source>
</reference>
<proteinExistence type="predicted"/>
<comment type="caution">
    <text evidence="2">The sequence shown here is derived from an EMBL/GenBank/DDBJ whole genome shotgun (WGS) entry which is preliminary data.</text>
</comment>
<dbReference type="AlphaFoldDB" id="A0A923L0A1"/>
<keyword evidence="3" id="KW-1185">Reference proteome</keyword>
<evidence type="ECO:0000313" key="2">
    <source>
        <dbReference type="EMBL" id="MBC5580012.1"/>
    </source>
</evidence>
<organism evidence="2 3">
    <name type="scientific">Anaerofilum hominis</name>
    <dbReference type="NCBI Taxonomy" id="2763016"/>
    <lineage>
        <taxon>Bacteria</taxon>
        <taxon>Bacillati</taxon>
        <taxon>Bacillota</taxon>
        <taxon>Clostridia</taxon>
        <taxon>Eubacteriales</taxon>
        <taxon>Oscillospiraceae</taxon>
        <taxon>Anaerofilum</taxon>
    </lineage>
</organism>
<keyword evidence="1" id="KW-0472">Membrane</keyword>
<dbReference type="EMBL" id="JACONZ010000001">
    <property type="protein sequence ID" value="MBC5580012.1"/>
    <property type="molecule type" value="Genomic_DNA"/>
</dbReference>